<evidence type="ECO:0000313" key="1">
    <source>
        <dbReference type="EMBL" id="MFC5513511.1"/>
    </source>
</evidence>
<gene>
    <name evidence="1" type="ORF">ACFPOU_20640</name>
</gene>
<keyword evidence="2" id="KW-1185">Reference proteome</keyword>
<dbReference type="Proteomes" id="UP001596031">
    <property type="component" value="Unassembled WGS sequence"/>
</dbReference>
<sequence length="97" mass="10767">MSGLFNRIVFAAALCSEGFVRCSLLGQRRIPARRREAGLVNLLSTGSIFGTNSKLSLTTWSDNWYDFHLETKFYRVAKGQLASVCSLTLNPSHVNAQ</sequence>
<evidence type="ECO:0008006" key="3">
    <source>
        <dbReference type="Google" id="ProtNLM"/>
    </source>
</evidence>
<dbReference type="EMBL" id="JBHSMS010000072">
    <property type="protein sequence ID" value="MFC5513511.1"/>
    <property type="molecule type" value="Genomic_DNA"/>
</dbReference>
<name>A0ABW0PLJ8_9BURK</name>
<evidence type="ECO:0000313" key="2">
    <source>
        <dbReference type="Proteomes" id="UP001596031"/>
    </source>
</evidence>
<accession>A0ABW0PLJ8</accession>
<proteinExistence type="predicted"/>
<protein>
    <recommendedName>
        <fullName evidence="3">Secreted protein</fullName>
    </recommendedName>
</protein>
<reference evidence="2" key="1">
    <citation type="journal article" date="2019" name="Int. J. Syst. Evol. Microbiol.">
        <title>The Global Catalogue of Microorganisms (GCM) 10K type strain sequencing project: providing services to taxonomists for standard genome sequencing and annotation.</title>
        <authorList>
            <consortium name="The Broad Institute Genomics Platform"/>
            <consortium name="The Broad Institute Genome Sequencing Center for Infectious Disease"/>
            <person name="Wu L."/>
            <person name="Ma J."/>
        </authorList>
    </citation>
    <scope>NUCLEOTIDE SEQUENCE [LARGE SCALE GENOMIC DNA]</scope>
    <source>
        <strain evidence="2">CCUG 38813</strain>
    </source>
</reference>
<comment type="caution">
    <text evidence="1">The sequence shown here is derived from an EMBL/GenBank/DDBJ whole genome shotgun (WGS) entry which is preliminary data.</text>
</comment>
<organism evidence="1 2">
    <name type="scientific">Massilia jejuensis</name>
    <dbReference type="NCBI Taxonomy" id="648894"/>
    <lineage>
        <taxon>Bacteria</taxon>
        <taxon>Pseudomonadati</taxon>
        <taxon>Pseudomonadota</taxon>
        <taxon>Betaproteobacteria</taxon>
        <taxon>Burkholderiales</taxon>
        <taxon>Oxalobacteraceae</taxon>
        <taxon>Telluria group</taxon>
        <taxon>Massilia</taxon>
    </lineage>
</organism>
<dbReference type="RefSeq" id="WP_379725812.1">
    <property type="nucleotide sequence ID" value="NZ_JBHSMS010000072.1"/>
</dbReference>